<sequence length="334" mass="39143">MDFSYLLLKTLPSMTLVFNILALFLAYFFKQNKIFFLLLLILCARALSLVASEYQAHLFISVFLPFSFVLFVFLQDSKLVFERINLIKFAYLAFMGFVALILSTSTNFNASITGEIFGLSTQFFKPISELSFCVFWVGMIFLLFSYFKNNDFHFLLAYMGLSVQFLFYNSVDLGYYEFASLVLIGFLAYKAYKIAFFDTLTNLPNLKALRRYAQGLENFHLALIEVKNINEIYHQKGSKMGEFVMYEFARILKKALHVRVFKDDKDYFIIVFENENIAFVQSKLQMLENFMQKYSFELKEQNAKLEIKLCLSSKNENIEESLKQAKLELRRQKD</sequence>
<evidence type="ECO:0000313" key="4">
    <source>
        <dbReference type="Proteomes" id="UP000031130"/>
    </source>
</evidence>
<feature type="transmembrane region" description="Helical" evidence="1">
    <location>
        <begin position="6"/>
        <end position="27"/>
    </location>
</feature>
<dbReference type="InterPro" id="IPR043128">
    <property type="entry name" value="Rev_trsase/Diguanyl_cyclase"/>
</dbReference>
<keyword evidence="1" id="KW-1133">Transmembrane helix</keyword>
<keyword evidence="1" id="KW-0472">Membrane</keyword>
<dbReference type="HOGENOM" id="CLU_873414_0_0_7"/>
<dbReference type="InterPro" id="IPR029787">
    <property type="entry name" value="Nucleotide_cyclase"/>
</dbReference>
<evidence type="ECO:0000313" key="3">
    <source>
        <dbReference type="EMBL" id="AJD01161.1"/>
    </source>
</evidence>
<keyword evidence="1" id="KW-0812">Transmembrane</keyword>
<accession>A0A0A8HUL4</accession>
<proteinExistence type="predicted"/>
<feature type="transmembrane region" description="Helical" evidence="1">
    <location>
        <begin position="123"/>
        <end position="144"/>
    </location>
</feature>
<protein>
    <recommendedName>
        <fullName evidence="2">GGDEF domain-containing protein</fullName>
    </recommendedName>
</protein>
<dbReference type="OrthoDB" id="5363248at2"/>
<name>A0A0A8HUL4_CAMLA</name>
<dbReference type="SUPFAM" id="SSF55073">
    <property type="entry name" value="Nucleotide cyclase"/>
    <property type="match status" value="1"/>
</dbReference>
<gene>
    <name evidence="3" type="ORF">UPTC3659_0275</name>
</gene>
<dbReference type="KEGG" id="cln:UPTC3659_0275"/>
<evidence type="ECO:0000259" key="2">
    <source>
        <dbReference type="PROSITE" id="PS50887"/>
    </source>
</evidence>
<dbReference type="PROSITE" id="PS50887">
    <property type="entry name" value="GGDEF"/>
    <property type="match status" value="1"/>
</dbReference>
<feature type="transmembrane region" description="Helical" evidence="1">
    <location>
        <begin position="86"/>
        <end position="103"/>
    </location>
</feature>
<dbReference type="Pfam" id="PF00990">
    <property type="entry name" value="GGDEF"/>
    <property type="match status" value="1"/>
</dbReference>
<feature type="domain" description="GGDEF" evidence="2">
    <location>
        <begin position="217"/>
        <end position="334"/>
    </location>
</feature>
<feature type="transmembrane region" description="Helical" evidence="1">
    <location>
        <begin position="151"/>
        <end position="168"/>
    </location>
</feature>
<feature type="transmembrane region" description="Helical" evidence="1">
    <location>
        <begin position="57"/>
        <end position="74"/>
    </location>
</feature>
<dbReference type="RefSeq" id="WP_039625301.1">
    <property type="nucleotide sequence ID" value="NZ_CP007775.1"/>
</dbReference>
<reference evidence="3 4" key="1">
    <citation type="journal article" date="2014" name="Genome Biol. Evol.">
        <title>Comparative Genomics of the Campylobacter lari Group.</title>
        <authorList>
            <person name="Miller W.G."/>
            <person name="Yee E."/>
            <person name="Chapman M.H."/>
            <person name="Smith T.P."/>
            <person name="Bono J.L."/>
            <person name="Huynh S."/>
            <person name="Parker C.T."/>
            <person name="Vandamme P."/>
            <person name="Luong K."/>
            <person name="Korlach J."/>
        </authorList>
    </citation>
    <scope>NUCLEOTIDE SEQUENCE [LARGE SCALE GENOMIC DNA]</scope>
    <source>
        <strain evidence="4">RM3659</strain>
    </source>
</reference>
<dbReference type="InterPro" id="IPR000160">
    <property type="entry name" value="GGDEF_dom"/>
</dbReference>
<organism evidence="3 4">
    <name type="scientific">Campylobacter lari NCTC 11845</name>
    <dbReference type="NCBI Taxonomy" id="1388749"/>
    <lineage>
        <taxon>Bacteria</taxon>
        <taxon>Pseudomonadati</taxon>
        <taxon>Campylobacterota</taxon>
        <taxon>Epsilonproteobacteria</taxon>
        <taxon>Campylobacterales</taxon>
        <taxon>Campylobacteraceae</taxon>
        <taxon>Campylobacter</taxon>
    </lineage>
</organism>
<evidence type="ECO:0000256" key="1">
    <source>
        <dbReference type="SAM" id="Phobius"/>
    </source>
</evidence>
<dbReference type="Proteomes" id="UP000031130">
    <property type="component" value="Chromosome"/>
</dbReference>
<dbReference type="EMBL" id="CP007775">
    <property type="protein sequence ID" value="AJD01161.1"/>
    <property type="molecule type" value="Genomic_DNA"/>
</dbReference>
<dbReference type="Gene3D" id="3.30.70.270">
    <property type="match status" value="1"/>
</dbReference>
<dbReference type="AlphaFoldDB" id="A0A0A8HUL4"/>
<feature type="transmembrane region" description="Helical" evidence="1">
    <location>
        <begin position="34"/>
        <end position="51"/>
    </location>
</feature>